<proteinExistence type="predicted"/>
<name>A0A7X9E723_UNCKA</name>
<accession>A0A7X9E723</accession>
<dbReference type="SUPFAM" id="SSF55144">
    <property type="entry name" value="LigT-like"/>
    <property type="match status" value="1"/>
</dbReference>
<gene>
    <name evidence="1" type="ORF">GYA37_02505</name>
</gene>
<protein>
    <submittedName>
        <fullName evidence="1">2'-5' RNA ligase family protein</fullName>
    </submittedName>
</protein>
<keyword evidence="1" id="KW-0436">Ligase</keyword>
<comment type="caution">
    <text evidence="1">The sequence shown here is derived from an EMBL/GenBank/DDBJ whole genome shotgun (WGS) entry which is preliminary data.</text>
</comment>
<organism evidence="1 2">
    <name type="scientific">candidate division WWE3 bacterium</name>
    <dbReference type="NCBI Taxonomy" id="2053526"/>
    <lineage>
        <taxon>Bacteria</taxon>
        <taxon>Katanobacteria</taxon>
    </lineage>
</organism>
<dbReference type="GO" id="GO:0016874">
    <property type="term" value="F:ligase activity"/>
    <property type="evidence" value="ECO:0007669"/>
    <property type="project" value="UniProtKB-KW"/>
</dbReference>
<evidence type="ECO:0000313" key="1">
    <source>
        <dbReference type="EMBL" id="NMB91696.1"/>
    </source>
</evidence>
<dbReference type="InterPro" id="IPR009097">
    <property type="entry name" value="Cyclic_Pdiesterase"/>
</dbReference>
<dbReference type="AlphaFoldDB" id="A0A7X9E723"/>
<dbReference type="Gene3D" id="3.90.1140.10">
    <property type="entry name" value="Cyclic phosphodiesterase"/>
    <property type="match status" value="1"/>
</dbReference>
<dbReference type="EMBL" id="JAAZNV010000007">
    <property type="protein sequence ID" value="NMB91696.1"/>
    <property type="molecule type" value="Genomic_DNA"/>
</dbReference>
<reference evidence="1 2" key="1">
    <citation type="journal article" date="2020" name="Biotechnol. Biofuels">
        <title>New insights from the biogas microbiome by comprehensive genome-resolved metagenomics of nearly 1600 species originating from multiple anaerobic digesters.</title>
        <authorList>
            <person name="Campanaro S."/>
            <person name="Treu L."/>
            <person name="Rodriguez-R L.M."/>
            <person name="Kovalovszki A."/>
            <person name="Ziels R.M."/>
            <person name="Maus I."/>
            <person name="Zhu X."/>
            <person name="Kougias P.G."/>
            <person name="Basile A."/>
            <person name="Luo G."/>
            <person name="Schluter A."/>
            <person name="Konstantinidis K.T."/>
            <person name="Angelidaki I."/>
        </authorList>
    </citation>
    <scope>NUCLEOTIDE SEQUENCE [LARGE SCALE GENOMIC DNA]</scope>
    <source>
        <strain evidence="1">AS27yjCOA_202</strain>
    </source>
</reference>
<dbReference type="Pfam" id="PF13563">
    <property type="entry name" value="2_5_RNA_ligase2"/>
    <property type="match status" value="1"/>
</dbReference>
<evidence type="ECO:0000313" key="2">
    <source>
        <dbReference type="Proteomes" id="UP000590542"/>
    </source>
</evidence>
<dbReference type="Proteomes" id="UP000590542">
    <property type="component" value="Unassembled WGS sequence"/>
</dbReference>
<sequence length="158" mass="17965">MHKYVIVHFIHKPSQLEFPASNWPLHITLLGNHNTPTLEYKLVKSLDSFVKTCSAFEVLVEDEAMFGIQKDILVSKLKINKEILNLHKGLKDVLDINGANYDNTSFIGQGYQPHSTVQKDSRLNANQTVLINSFSLVDMAPDGDTSKRKVIKTFYFEK</sequence>